<evidence type="ECO:0000313" key="1">
    <source>
        <dbReference type="EMBL" id="GAH91088.1"/>
    </source>
</evidence>
<dbReference type="AlphaFoldDB" id="X1LAD4"/>
<accession>X1LAD4</accession>
<gene>
    <name evidence="1" type="ORF">S03H2_72572</name>
</gene>
<name>X1LAD4_9ZZZZ</name>
<protein>
    <submittedName>
        <fullName evidence="1">Uncharacterized protein</fullName>
    </submittedName>
</protein>
<comment type="caution">
    <text evidence="1">The sequence shown here is derived from an EMBL/GenBank/DDBJ whole genome shotgun (WGS) entry which is preliminary data.</text>
</comment>
<sequence>TSRKEPYIGKHWTKHLARAYRYFYLMAGYYSKYNFFDWLKEGIKNDNNKFYLD</sequence>
<feature type="non-terminal residue" evidence="1">
    <location>
        <position position="1"/>
    </location>
</feature>
<feature type="non-terminal residue" evidence="1">
    <location>
        <position position="53"/>
    </location>
</feature>
<reference evidence="1" key="1">
    <citation type="journal article" date="2014" name="Front. Microbiol.">
        <title>High frequency of phylogenetically diverse reductive dehalogenase-homologous genes in deep subseafloor sedimentary metagenomes.</title>
        <authorList>
            <person name="Kawai M."/>
            <person name="Futagami T."/>
            <person name="Toyoda A."/>
            <person name="Takaki Y."/>
            <person name="Nishi S."/>
            <person name="Hori S."/>
            <person name="Arai W."/>
            <person name="Tsubouchi T."/>
            <person name="Morono Y."/>
            <person name="Uchiyama I."/>
            <person name="Ito T."/>
            <person name="Fujiyama A."/>
            <person name="Inagaki F."/>
            <person name="Takami H."/>
        </authorList>
    </citation>
    <scope>NUCLEOTIDE SEQUENCE</scope>
    <source>
        <strain evidence="1">Expedition CK06-06</strain>
    </source>
</reference>
<organism evidence="1">
    <name type="scientific">marine sediment metagenome</name>
    <dbReference type="NCBI Taxonomy" id="412755"/>
    <lineage>
        <taxon>unclassified sequences</taxon>
        <taxon>metagenomes</taxon>
        <taxon>ecological metagenomes</taxon>
    </lineage>
</organism>
<dbReference type="EMBL" id="BARU01049157">
    <property type="protein sequence ID" value="GAH91088.1"/>
    <property type="molecule type" value="Genomic_DNA"/>
</dbReference>
<proteinExistence type="predicted"/>